<feature type="compositionally biased region" description="Basic and acidic residues" evidence="1">
    <location>
        <begin position="60"/>
        <end position="73"/>
    </location>
</feature>
<evidence type="ECO:0000313" key="2">
    <source>
        <dbReference type="EMBL" id="CAA9532041.1"/>
    </source>
</evidence>
<feature type="non-terminal residue" evidence="2">
    <location>
        <position position="73"/>
    </location>
</feature>
<dbReference type="EMBL" id="CADCVM010000489">
    <property type="protein sequence ID" value="CAA9532041.1"/>
    <property type="molecule type" value="Genomic_DNA"/>
</dbReference>
<name>A0A6J4TW90_9ACTN</name>
<accession>A0A6J4TW90</accession>
<evidence type="ECO:0000256" key="1">
    <source>
        <dbReference type="SAM" id="MobiDB-lite"/>
    </source>
</evidence>
<gene>
    <name evidence="2" type="ORF">AVDCRST_MAG05-4515</name>
</gene>
<feature type="compositionally biased region" description="Basic and acidic residues" evidence="1">
    <location>
        <begin position="15"/>
        <end position="25"/>
    </location>
</feature>
<organism evidence="2">
    <name type="scientific">uncultured Rubrobacteraceae bacterium</name>
    <dbReference type="NCBI Taxonomy" id="349277"/>
    <lineage>
        <taxon>Bacteria</taxon>
        <taxon>Bacillati</taxon>
        <taxon>Actinomycetota</taxon>
        <taxon>Rubrobacteria</taxon>
        <taxon>Rubrobacterales</taxon>
        <taxon>Rubrobacteraceae</taxon>
        <taxon>environmental samples</taxon>
    </lineage>
</organism>
<feature type="non-terminal residue" evidence="2">
    <location>
        <position position="1"/>
    </location>
</feature>
<dbReference type="AlphaFoldDB" id="A0A6J4TW90"/>
<sequence>PIHVEQTHPRRRRTAPRESGRHSAPDRPVPLRRGQPAQPPVRQADHPPPRPTPRQTRGAYRGDLRDPQRRPKV</sequence>
<feature type="region of interest" description="Disordered" evidence="1">
    <location>
        <begin position="1"/>
        <end position="73"/>
    </location>
</feature>
<reference evidence="2" key="1">
    <citation type="submission" date="2020-02" db="EMBL/GenBank/DDBJ databases">
        <authorList>
            <person name="Meier V. D."/>
        </authorList>
    </citation>
    <scope>NUCLEOTIDE SEQUENCE</scope>
    <source>
        <strain evidence="2">AVDCRST_MAG05</strain>
    </source>
</reference>
<proteinExistence type="predicted"/>
<protein>
    <submittedName>
        <fullName evidence="2">Uncharacterized protein</fullName>
    </submittedName>
</protein>